<comment type="caution">
    <text evidence="6">The sequence shown here is derived from an EMBL/GenBank/DDBJ whole genome shotgun (WGS) entry which is preliminary data.</text>
</comment>
<organism evidence="6 7">
    <name type="scientific">Paraburkholderia panacisoli</name>
    <dbReference type="NCBI Taxonomy" id="2603818"/>
    <lineage>
        <taxon>Bacteria</taxon>
        <taxon>Pseudomonadati</taxon>
        <taxon>Pseudomonadota</taxon>
        <taxon>Betaproteobacteria</taxon>
        <taxon>Burkholderiales</taxon>
        <taxon>Burkholderiaceae</taxon>
        <taxon>Paraburkholderia</taxon>
    </lineage>
</organism>
<dbReference type="PANTHER" id="PTHR30346">
    <property type="entry name" value="TRANSCRIPTIONAL DUAL REGULATOR HCAR-RELATED"/>
    <property type="match status" value="1"/>
</dbReference>
<dbReference type="RefSeq" id="WP_149672562.1">
    <property type="nucleotide sequence ID" value="NZ_VTUZ01000018.1"/>
</dbReference>
<keyword evidence="4" id="KW-0804">Transcription</keyword>
<name>A0A5B0GVG0_9BURK</name>
<evidence type="ECO:0000313" key="7">
    <source>
        <dbReference type="Proteomes" id="UP000325273"/>
    </source>
</evidence>
<dbReference type="SUPFAM" id="SSF53850">
    <property type="entry name" value="Periplasmic binding protein-like II"/>
    <property type="match status" value="1"/>
</dbReference>
<reference evidence="6 7" key="1">
    <citation type="submission" date="2019-08" db="EMBL/GenBank/DDBJ databases">
        <title>Paraburkholderia sp. DCY113.</title>
        <authorList>
            <person name="Kang J."/>
        </authorList>
    </citation>
    <scope>NUCLEOTIDE SEQUENCE [LARGE SCALE GENOMIC DNA]</scope>
    <source>
        <strain evidence="6 7">DCY113</strain>
    </source>
</reference>
<sequence length="307" mass="34010">MDLDFLRNLLLVVDSGSMAEAARRVGVTPAAVAQQMQALERELGVSLFVRAGRTVIPTEAGHRVIERARGLVREVAEMKAFALEGEDAGELRIGTITTALLSLLPDVLARFSTAFPQAKVLIRAGTSMELYETLQRGDLDVAVCLHPAFALPKAYDWHLLREEPIVVLAPSRLAGQDPHELLRRESFIRYDRSLGGGKQADQYLRAAKIVPHELFELNSLMAIAMMVDRGLGVSLIPDIVSPLTASLDVARLALPVRTDPRRFGVLWHRASPRARLIGGFLRCADEVLQRESRTDERKTRKRPRAQA</sequence>
<dbReference type="CDD" id="cd08427">
    <property type="entry name" value="PBP2_LTTR_like_2"/>
    <property type="match status" value="1"/>
</dbReference>
<protein>
    <submittedName>
        <fullName evidence="6">LysR family transcriptional regulator</fullName>
    </submittedName>
</protein>
<comment type="similarity">
    <text evidence="1">Belongs to the LysR transcriptional regulatory family.</text>
</comment>
<keyword evidence="7" id="KW-1185">Reference proteome</keyword>
<dbReference type="FunFam" id="1.10.10.10:FF:000001">
    <property type="entry name" value="LysR family transcriptional regulator"/>
    <property type="match status" value="1"/>
</dbReference>
<dbReference type="PANTHER" id="PTHR30346:SF28">
    <property type="entry name" value="HTH-TYPE TRANSCRIPTIONAL REGULATOR CYNR"/>
    <property type="match status" value="1"/>
</dbReference>
<dbReference type="GO" id="GO:0003700">
    <property type="term" value="F:DNA-binding transcription factor activity"/>
    <property type="evidence" value="ECO:0007669"/>
    <property type="project" value="InterPro"/>
</dbReference>
<keyword evidence="3" id="KW-0238">DNA-binding</keyword>
<dbReference type="InterPro" id="IPR000847">
    <property type="entry name" value="LysR_HTH_N"/>
</dbReference>
<evidence type="ECO:0000256" key="4">
    <source>
        <dbReference type="ARBA" id="ARBA00023163"/>
    </source>
</evidence>
<dbReference type="GO" id="GO:0032993">
    <property type="term" value="C:protein-DNA complex"/>
    <property type="evidence" value="ECO:0007669"/>
    <property type="project" value="TreeGrafter"/>
</dbReference>
<evidence type="ECO:0000256" key="1">
    <source>
        <dbReference type="ARBA" id="ARBA00009437"/>
    </source>
</evidence>
<evidence type="ECO:0000256" key="3">
    <source>
        <dbReference type="ARBA" id="ARBA00023125"/>
    </source>
</evidence>
<dbReference type="InterPro" id="IPR036390">
    <property type="entry name" value="WH_DNA-bd_sf"/>
</dbReference>
<dbReference type="EMBL" id="VTUZ01000018">
    <property type="protein sequence ID" value="KAA1006864.1"/>
    <property type="molecule type" value="Genomic_DNA"/>
</dbReference>
<dbReference type="Gene3D" id="1.10.10.10">
    <property type="entry name" value="Winged helix-like DNA-binding domain superfamily/Winged helix DNA-binding domain"/>
    <property type="match status" value="1"/>
</dbReference>
<dbReference type="SUPFAM" id="SSF46785">
    <property type="entry name" value="Winged helix' DNA-binding domain"/>
    <property type="match status" value="1"/>
</dbReference>
<dbReference type="Gene3D" id="3.40.190.10">
    <property type="entry name" value="Periplasmic binding protein-like II"/>
    <property type="match status" value="2"/>
</dbReference>
<dbReference type="InterPro" id="IPR005119">
    <property type="entry name" value="LysR_subst-bd"/>
</dbReference>
<dbReference type="PRINTS" id="PR00039">
    <property type="entry name" value="HTHLYSR"/>
</dbReference>
<dbReference type="Pfam" id="PF03466">
    <property type="entry name" value="LysR_substrate"/>
    <property type="match status" value="1"/>
</dbReference>
<dbReference type="Pfam" id="PF00126">
    <property type="entry name" value="HTH_1"/>
    <property type="match status" value="1"/>
</dbReference>
<dbReference type="PROSITE" id="PS50931">
    <property type="entry name" value="HTH_LYSR"/>
    <property type="match status" value="1"/>
</dbReference>
<dbReference type="InterPro" id="IPR036388">
    <property type="entry name" value="WH-like_DNA-bd_sf"/>
</dbReference>
<dbReference type="AlphaFoldDB" id="A0A5B0GVG0"/>
<evidence type="ECO:0000259" key="5">
    <source>
        <dbReference type="PROSITE" id="PS50931"/>
    </source>
</evidence>
<evidence type="ECO:0000256" key="2">
    <source>
        <dbReference type="ARBA" id="ARBA00023015"/>
    </source>
</evidence>
<keyword evidence="2" id="KW-0805">Transcription regulation</keyword>
<dbReference type="Proteomes" id="UP000325273">
    <property type="component" value="Unassembled WGS sequence"/>
</dbReference>
<dbReference type="GO" id="GO:0003677">
    <property type="term" value="F:DNA binding"/>
    <property type="evidence" value="ECO:0007669"/>
    <property type="project" value="UniProtKB-KW"/>
</dbReference>
<accession>A0A5B0GVG0</accession>
<proteinExistence type="inferred from homology"/>
<gene>
    <name evidence="6" type="ORF">FVF58_25270</name>
</gene>
<evidence type="ECO:0000313" key="6">
    <source>
        <dbReference type="EMBL" id="KAA1006864.1"/>
    </source>
</evidence>
<feature type="domain" description="HTH lysR-type" evidence="5">
    <location>
        <begin position="1"/>
        <end position="58"/>
    </location>
</feature>